<evidence type="ECO:0000313" key="3">
    <source>
        <dbReference type="Proteomes" id="UP000243579"/>
    </source>
</evidence>
<comment type="caution">
    <text evidence="2">The sequence shown here is derived from an EMBL/GenBank/DDBJ whole genome shotgun (WGS) entry which is preliminary data.</text>
</comment>
<proteinExistence type="predicted"/>
<dbReference type="AlphaFoldDB" id="A0A1V9YDG5"/>
<dbReference type="OrthoDB" id="61578at2759"/>
<feature type="transmembrane region" description="Helical" evidence="1">
    <location>
        <begin position="20"/>
        <end position="37"/>
    </location>
</feature>
<sequence length="411" mass="46004">MRPQHRAARGVLPQLIGGKYVYLLLVACAICVCGLVFEVSQLSTAFVAEPSKITHHEAAVPMGQPVAQINHKIAVVLTNYRDTEQCTATLQSLYERAEAPHGLHLFLFEEINAAGDVGNPNDASCLETFCAKNPKTCSDHRGRMQRKFRHASDHAGPSPARRFAEEMIPASFYASPADTFYLSIDSRLQFEERWDTTLLSEWRRAQNPNGILTIDPPSSRTRHWPVDHTQSAVMCTARIWSKQRALAAVDFNPPVLVKPPFTAPRLMAQYSEAFHFGPIHALSAAPSDPQLLFAWHGVAYGRATRWWTRGYDFYAPGTTAVYAHYVPRLLHPLQTPQWHAPSPDPLAPAKHQQRSSYARLQSPLLEGVFGLGTKRSLAQWTAFSHIYPTASYDESTDKQFMNCNPLVYVPT</sequence>
<name>A0A1V9YDG5_ACHHY</name>
<protein>
    <submittedName>
        <fullName evidence="2">Uncharacterized protein</fullName>
    </submittedName>
</protein>
<keyword evidence="3" id="KW-1185">Reference proteome</keyword>
<dbReference type="PANTHER" id="PTHR34496">
    <property type="entry name" value="GLCNAC TRANSFERASE-RELATED"/>
    <property type="match status" value="1"/>
</dbReference>
<dbReference type="PANTHER" id="PTHR34496:SF6">
    <property type="entry name" value="GLYCOSYLTRANSFERASE 2-LIKE DOMAIN-CONTAINING PROTEIN"/>
    <property type="match status" value="1"/>
</dbReference>
<gene>
    <name evidence="2" type="ORF">ACHHYP_20721</name>
</gene>
<keyword evidence="1" id="KW-0472">Membrane</keyword>
<reference evidence="2 3" key="1">
    <citation type="journal article" date="2014" name="Genome Biol. Evol.">
        <title>The secreted proteins of Achlya hypogyna and Thraustotheca clavata identify the ancestral oomycete secretome and reveal gene acquisitions by horizontal gene transfer.</title>
        <authorList>
            <person name="Misner I."/>
            <person name="Blouin N."/>
            <person name="Leonard G."/>
            <person name="Richards T.A."/>
            <person name="Lane C.E."/>
        </authorList>
    </citation>
    <scope>NUCLEOTIDE SEQUENCE [LARGE SCALE GENOMIC DNA]</scope>
    <source>
        <strain evidence="2 3">ATCC 48635</strain>
    </source>
</reference>
<organism evidence="2 3">
    <name type="scientific">Achlya hypogyna</name>
    <name type="common">Oomycete</name>
    <name type="synonym">Protoachlya hypogyna</name>
    <dbReference type="NCBI Taxonomy" id="1202772"/>
    <lineage>
        <taxon>Eukaryota</taxon>
        <taxon>Sar</taxon>
        <taxon>Stramenopiles</taxon>
        <taxon>Oomycota</taxon>
        <taxon>Saprolegniomycetes</taxon>
        <taxon>Saprolegniales</taxon>
        <taxon>Achlyaceae</taxon>
        <taxon>Achlya</taxon>
    </lineage>
</organism>
<dbReference type="InterPro" id="IPR021067">
    <property type="entry name" value="Glycosyltransferase"/>
</dbReference>
<dbReference type="Pfam" id="PF11397">
    <property type="entry name" value="GlcNAc"/>
    <property type="match status" value="1"/>
</dbReference>
<dbReference type="EMBL" id="JNBR01002081">
    <property type="protein sequence ID" value="OQR83739.1"/>
    <property type="molecule type" value="Genomic_DNA"/>
</dbReference>
<dbReference type="Proteomes" id="UP000243579">
    <property type="component" value="Unassembled WGS sequence"/>
</dbReference>
<evidence type="ECO:0000256" key="1">
    <source>
        <dbReference type="SAM" id="Phobius"/>
    </source>
</evidence>
<keyword evidence="1" id="KW-0812">Transmembrane</keyword>
<evidence type="ECO:0000313" key="2">
    <source>
        <dbReference type="EMBL" id="OQR83739.1"/>
    </source>
</evidence>
<keyword evidence="1" id="KW-1133">Transmembrane helix</keyword>
<accession>A0A1V9YDG5</accession>